<evidence type="ECO:0000313" key="2">
    <source>
        <dbReference type="EMBL" id="KAG7088635.1"/>
    </source>
</evidence>
<accession>A0A9P7RS13</accession>
<feature type="region of interest" description="Disordered" evidence="1">
    <location>
        <begin position="1"/>
        <end position="31"/>
    </location>
</feature>
<organism evidence="2 3">
    <name type="scientific">Marasmius oreades</name>
    <name type="common">fairy-ring Marasmius</name>
    <dbReference type="NCBI Taxonomy" id="181124"/>
    <lineage>
        <taxon>Eukaryota</taxon>
        <taxon>Fungi</taxon>
        <taxon>Dikarya</taxon>
        <taxon>Basidiomycota</taxon>
        <taxon>Agaricomycotina</taxon>
        <taxon>Agaricomycetes</taxon>
        <taxon>Agaricomycetidae</taxon>
        <taxon>Agaricales</taxon>
        <taxon>Marasmiineae</taxon>
        <taxon>Marasmiaceae</taxon>
        <taxon>Marasmius</taxon>
    </lineage>
</organism>
<evidence type="ECO:0000256" key="1">
    <source>
        <dbReference type="SAM" id="MobiDB-lite"/>
    </source>
</evidence>
<sequence length="227" mass="25290">MDRNIPTSSAPIEIPSRGRSMSPSQVPYLPASHSPELLFEMSPVDIEQEVQFSSVRPVTISVSRWNRDRLFSFPKKLPGTLVNHASSPRPDPQQWSSQAASDPRSSNSRPSCKDQHAYSQKSESRSTLTTTPPIIRTVAVHKIAGFQPERSAADLQSNSPRIPIVQDNPRPLLAPSDTSLSVTLPWLLPGTKDGDDDDYYYLSQSPAFFDFKKFLLCRLENSRLATP</sequence>
<feature type="compositionally biased region" description="Polar residues" evidence="1">
    <location>
        <begin position="117"/>
        <end position="131"/>
    </location>
</feature>
<dbReference type="KEGG" id="more:E1B28_012607"/>
<comment type="caution">
    <text evidence="2">The sequence shown here is derived from an EMBL/GenBank/DDBJ whole genome shotgun (WGS) entry which is preliminary data.</text>
</comment>
<dbReference type="OrthoDB" id="2969834at2759"/>
<feature type="region of interest" description="Disordered" evidence="1">
    <location>
        <begin position="77"/>
        <end position="131"/>
    </location>
</feature>
<dbReference type="AlphaFoldDB" id="A0A9P7RS13"/>
<dbReference type="Proteomes" id="UP001049176">
    <property type="component" value="Chromosome 8"/>
</dbReference>
<gene>
    <name evidence="2" type="ORF">E1B28_012607</name>
</gene>
<feature type="compositionally biased region" description="Polar residues" evidence="1">
    <location>
        <begin position="1"/>
        <end position="10"/>
    </location>
</feature>
<protein>
    <submittedName>
        <fullName evidence="2">Uncharacterized protein</fullName>
    </submittedName>
</protein>
<dbReference type="RefSeq" id="XP_043005106.1">
    <property type="nucleotide sequence ID" value="XM_043157738.1"/>
</dbReference>
<keyword evidence="3" id="KW-1185">Reference proteome</keyword>
<reference evidence="2" key="1">
    <citation type="journal article" date="2021" name="Genome Biol. Evol.">
        <title>The assembled and annotated genome of the fairy-ring fungus Marasmius oreades.</title>
        <authorList>
            <person name="Hiltunen M."/>
            <person name="Ament-Velasquez S.L."/>
            <person name="Johannesson H."/>
        </authorList>
    </citation>
    <scope>NUCLEOTIDE SEQUENCE</scope>
    <source>
        <strain evidence="2">03SP1</strain>
    </source>
</reference>
<proteinExistence type="predicted"/>
<name>A0A9P7RS13_9AGAR</name>
<evidence type="ECO:0000313" key="3">
    <source>
        <dbReference type="Proteomes" id="UP001049176"/>
    </source>
</evidence>
<feature type="compositionally biased region" description="Polar residues" evidence="1">
    <location>
        <begin position="93"/>
        <end position="110"/>
    </location>
</feature>
<dbReference type="GeneID" id="66081682"/>
<dbReference type="EMBL" id="CM032188">
    <property type="protein sequence ID" value="KAG7088635.1"/>
    <property type="molecule type" value="Genomic_DNA"/>
</dbReference>